<dbReference type="GO" id="GO:0042973">
    <property type="term" value="F:glucan endo-1,3-beta-D-glucosidase activity"/>
    <property type="evidence" value="ECO:0007669"/>
    <property type="project" value="UniProtKB-EC"/>
</dbReference>
<evidence type="ECO:0000256" key="6">
    <source>
        <dbReference type="ARBA" id="ARBA00033335"/>
    </source>
</evidence>
<sequence length="345" mass="37609">MAKSSASHKTSPMISIVLLAGLLMSCLRITGAQMGVCYGTLGDNLPSEQEVVDLFNQYNIRRMRIYDPNPRTLQALGGSSIELMLGVPNSDLPSISSSQANADAWVQNNVLKYSNVKFRYIAVGNEVKPGDDFAPALFPAMQNIQNSISAAGLGNQIKVSTVTFAAALGESYPPSRGVFNAEYHSLLAPIISFLVSNQSPFLVNLYPYFSRAENNDIPLNYALLVPDPSATVSDPPFEYNNLFAAMVDAVYSALEKAGGGSLEIVVSESGWPSAGGGPETNIDNARTYNTNLVQQVKNGTPKRPGRPIETYIFATFDENQKQPEYEKFWGLFLPSKQPKYQIQLD</sequence>
<dbReference type="SUPFAM" id="SSF51445">
    <property type="entry name" value="(Trans)glycosidases"/>
    <property type="match status" value="1"/>
</dbReference>
<evidence type="ECO:0000256" key="2">
    <source>
        <dbReference type="ARBA" id="ARBA00008773"/>
    </source>
</evidence>
<keyword evidence="12" id="KW-1185">Reference proteome</keyword>
<accession>A0A2K1ZWR9</accession>
<comment type="similarity">
    <text evidence="2 8">Belongs to the glycosyl hydrolase 17 family.</text>
</comment>
<dbReference type="InterPro" id="IPR017853">
    <property type="entry name" value="GH"/>
</dbReference>
<dbReference type="PROSITE" id="PS51257">
    <property type="entry name" value="PROKAR_LIPOPROTEIN"/>
    <property type="match status" value="1"/>
</dbReference>
<evidence type="ECO:0000256" key="9">
    <source>
        <dbReference type="RuleBase" id="RU004336"/>
    </source>
</evidence>
<dbReference type="STRING" id="3694.A0A2K1ZWR9"/>
<keyword evidence="5 9" id="KW-0326">Glycosidase</keyword>
<feature type="chain" id="PRO_5014438965" description="glucan endo-1,3-beta-D-glucosidase" evidence="10">
    <location>
        <begin position="33"/>
        <end position="345"/>
    </location>
</feature>
<evidence type="ECO:0000256" key="7">
    <source>
        <dbReference type="ARBA" id="ARBA00033417"/>
    </source>
</evidence>
<gene>
    <name evidence="11" type="ORF">POPTR_006G046100</name>
</gene>
<dbReference type="GO" id="GO:0005975">
    <property type="term" value="P:carbohydrate metabolic process"/>
    <property type="evidence" value="ECO:0007669"/>
    <property type="project" value="InterPro"/>
</dbReference>
<evidence type="ECO:0000256" key="1">
    <source>
        <dbReference type="ARBA" id="ARBA00000382"/>
    </source>
</evidence>
<proteinExistence type="inferred from homology"/>
<dbReference type="Proteomes" id="UP000006729">
    <property type="component" value="Chromosome 6"/>
</dbReference>
<evidence type="ECO:0000256" key="5">
    <source>
        <dbReference type="ARBA" id="ARBA00023295"/>
    </source>
</evidence>
<keyword evidence="4 9" id="KW-0378">Hydrolase</keyword>
<evidence type="ECO:0000256" key="4">
    <source>
        <dbReference type="ARBA" id="ARBA00022801"/>
    </source>
</evidence>
<dbReference type="PROSITE" id="PS00587">
    <property type="entry name" value="GLYCOSYL_HYDROL_F17"/>
    <property type="match status" value="1"/>
</dbReference>
<name>A0A2K1ZWR9_POPTR</name>
<dbReference type="InterPro" id="IPR044965">
    <property type="entry name" value="Glyco_hydro_17_plant"/>
</dbReference>
<dbReference type="ExpressionAtlas" id="A0A2K1ZWR9">
    <property type="expression patterns" value="differential"/>
</dbReference>
<evidence type="ECO:0000256" key="10">
    <source>
        <dbReference type="SAM" id="SignalP"/>
    </source>
</evidence>
<dbReference type="PANTHER" id="PTHR32227">
    <property type="entry name" value="GLUCAN ENDO-1,3-BETA-GLUCOSIDASE BG1-RELATED-RELATED"/>
    <property type="match status" value="1"/>
</dbReference>
<dbReference type="InParanoid" id="A0A2K1ZWR9"/>
<evidence type="ECO:0000256" key="3">
    <source>
        <dbReference type="ARBA" id="ARBA00012780"/>
    </source>
</evidence>
<dbReference type="Gene3D" id="3.20.20.80">
    <property type="entry name" value="Glycosidases"/>
    <property type="match status" value="1"/>
</dbReference>
<evidence type="ECO:0000256" key="8">
    <source>
        <dbReference type="RuleBase" id="RU004335"/>
    </source>
</evidence>
<evidence type="ECO:0000313" key="12">
    <source>
        <dbReference type="Proteomes" id="UP000006729"/>
    </source>
</evidence>
<dbReference type="InterPro" id="IPR000490">
    <property type="entry name" value="Glyco_hydro_17"/>
</dbReference>
<organism evidence="11 12">
    <name type="scientific">Populus trichocarpa</name>
    <name type="common">Western balsam poplar</name>
    <name type="synonym">Populus balsamifera subsp. trichocarpa</name>
    <dbReference type="NCBI Taxonomy" id="3694"/>
    <lineage>
        <taxon>Eukaryota</taxon>
        <taxon>Viridiplantae</taxon>
        <taxon>Streptophyta</taxon>
        <taxon>Embryophyta</taxon>
        <taxon>Tracheophyta</taxon>
        <taxon>Spermatophyta</taxon>
        <taxon>Magnoliopsida</taxon>
        <taxon>eudicotyledons</taxon>
        <taxon>Gunneridae</taxon>
        <taxon>Pentapetalae</taxon>
        <taxon>rosids</taxon>
        <taxon>fabids</taxon>
        <taxon>Malpighiales</taxon>
        <taxon>Salicaceae</taxon>
        <taxon>Saliceae</taxon>
        <taxon>Populus</taxon>
    </lineage>
</organism>
<feature type="signal peptide" evidence="10">
    <location>
        <begin position="1"/>
        <end position="32"/>
    </location>
</feature>
<comment type="catalytic activity">
    <reaction evidence="1">
        <text>Hydrolysis of (1-&gt;3)-beta-D-glucosidic linkages in (1-&gt;3)-beta-D-glucans.</text>
        <dbReference type="EC" id="3.2.1.39"/>
    </reaction>
</comment>
<keyword evidence="10" id="KW-0732">Signal</keyword>
<protein>
    <recommendedName>
        <fullName evidence="3">glucan endo-1,3-beta-D-glucosidase</fullName>
        <ecNumber evidence="3">3.2.1.39</ecNumber>
    </recommendedName>
    <alternativeName>
        <fullName evidence="6">(1-&gt;3)-beta-glucan endohydrolase</fullName>
    </alternativeName>
    <alternativeName>
        <fullName evidence="7">Beta-1,3-endoglucanase</fullName>
    </alternativeName>
</protein>
<dbReference type="Pfam" id="PF00332">
    <property type="entry name" value="Glyco_hydro_17"/>
    <property type="match status" value="1"/>
</dbReference>
<evidence type="ECO:0000313" key="11">
    <source>
        <dbReference type="EMBL" id="PNT29725.1"/>
    </source>
</evidence>
<dbReference type="FunFam" id="3.20.20.80:FF:000010">
    <property type="entry name" value="glucan endo-1,3-beta-glucosidase, basic"/>
    <property type="match status" value="1"/>
</dbReference>
<dbReference type="EC" id="3.2.1.39" evidence="3"/>
<dbReference type="EMBL" id="CM009295">
    <property type="protein sequence ID" value="PNT29725.1"/>
    <property type="molecule type" value="Genomic_DNA"/>
</dbReference>
<reference evidence="11 12" key="1">
    <citation type="journal article" date="2006" name="Science">
        <title>The genome of black cottonwood, Populus trichocarpa (Torr. &amp; Gray).</title>
        <authorList>
            <person name="Tuskan G.A."/>
            <person name="Difazio S."/>
            <person name="Jansson S."/>
            <person name="Bohlmann J."/>
            <person name="Grigoriev I."/>
            <person name="Hellsten U."/>
            <person name="Putnam N."/>
            <person name="Ralph S."/>
            <person name="Rombauts S."/>
            <person name="Salamov A."/>
            <person name="Schein J."/>
            <person name="Sterck L."/>
            <person name="Aerts A."/>
            <person name="Bhalerao R.R."/>
            <person name="Bhalerao R.P."/>
            <person name="Blaudez D."/>
            <person name="Boerjan W."/>
            <person name="Brun A."/>
            <person name="Brunner A."/>
            <person name="Busov V."/>
            <person name="Campbell M."/>
            <person name="Carlson J."/>
            <person name="Chalot M."/>
            <person name="Chapman J."/>
            <person name="Chen G.L."/>
            <person name="Cooper D."/>
            <person name="Coutinho P.M."/>
            <person name="Couturier J."/>
            <person name="Covert S."/>
            <person name="Cronk Q."/>
            <person name="Cunningham R."/>
            <person name="Davis J."/>
            <person name="Degroeve S."/>
            <person name="Dejardin A."/>
            <person name="Depamphilis C."/>
            <person name="Detter J."/>
            <person name="Dirks B."/>
            <person name="Dubchak I."/>
            <person name="Duplessis S."/>
            <person name="Ehlting J."/>
            <person name="Ellis B."/>
            <person name="Gendler K."/>
            <person name="Goodstein D."/>
            <person name="Gribskov M."/>
            <person name="Grimwood J."/>
            <person name="Groover A."/>
            <person name="Gunter L."/>
            <person name="Hamberger B."/>
            <person name="Heinze B."/>
            <person name="Helariutta Y."/>
            <person name="Henrissat B."/>
            <person name="Holligan D."/>
            <person name="Holt R."/>
            <person name="Huang W."/>
            <person name="Islam-Faridi N."/>
            <person name="Jones S."/>
            <person name="Jones-Rhoades M."/>
            <person name="Jorgensen R."/>
            <person name="Joshi C."/>
            <person name="Kangasjarvi J."/>
            <person name="Karlsson J."/>
            <person name="Kelleher C."/>
            <person name="Kirkpatrick R."/>
            <person name="Kirst M."/>
            <person name="Kohler A."/>
            <person name="Kalluri U."/>
            <person name="Larimer F."/>
            <person name="Leebens-Mack J."/>
            <person name="Leple J.C."/>
            <person name="Locascio P."/>
            <person name="Lou Y."/>
            <person name="Lucas S."/>
            <person name="Martin F."/>
            <person name="Montanini B."/>
            <person name="Napoli C."/>
            <person name="Nelson D.R."/>
            <person name="Nelson C."/>
            <person name="Nieminen K."/>
            <person name="Nilsson O."/>
            <person name="Pereda V."/>
            <person name="Peter G."/>
            <person name="Philippe R."/>
            <person name="Pilate G."/>
            <person name="Poliakov A."/>
            <person name="Razumovskaya J."/>
            <person name="Richardson P."/>
            <person name="Rinaldi C."/>
            <person name="Ritland K."/>
            <person name="Rouze P."/>
            <person name="Ryaboy D."/>
            <person name="Schmutz J."/>
            <person name="Schrader J."/>
            <person name="Segerman B."/>
            <person name="Shin H."/>
            <person name="Siddiqui A."/>
            <person name="Sterky F."/>
            <person name="Terry A."/>
            <person name="Tsai C.J."/>
            <person name="Uberbacher E."/>
            <person name="Unneberg P."/>
            <person name="Vahala J."/>
            <person name="Wall K."/>
            <person name="Wessler S."/>
            <person name="Yang G."/>
            <person name="Yin T."/>
            <person name="Douglas C."/>
            <person name="Marra M."/>
            <person name="Sandberg G."/>
            <person name="Van de Peer Y."/>
            <person name="Rokhsar D."/>
        </authorList>
    </citation>
    <scope>NUCLEOTIDE SEQUENCE [LARGE SCALE GENOMIC DNA]</scope>
    <source>
        <strain evidence="12">cv. Nisqually</strain>
    </source>
</reference>
<dbReference type="AlphaFoldDB" id="A0A2K1ZWR9"/>